<accession>A0A392W6A9</accession>
<organism evidence="1 2">
    <name type="scientific">Trifolium medium</name>
    <dbReference type="NCBI Taxonomy" id="97028"/>
    <lineage>
        <taxon>Eukaryota</taxon>
        <taxon>Viridiplantae</taxon>
        <taxon>Streptophyta</taxon>
        <taxon>Embryophyta</taxon>
        <taxon>Tracheophyta</taxon>
        <taxon>Spermatophyta</taxon>
        <taxon>Magnoliopsida</taxon>
        <taxon>eudicotyledons</taxon>
        <taxon>Gunneridae</taxon>
        <taxon>Pentapetalae</taxon>
        <taxon>rosids</taxon>
        <taxon>fabids</taxon>
        <taxon>Fabales</taxon>
        <taxon>Fabaceae</taxon>
        <taxon>Papilionoideae</taxon>
        <taxon>50 kb inversion clade</taxon>
        <taxon>NPAAA clade</taxon>
        <taxon>Hologalegina</taxon>
        <taxon>IRL clade</taxon>
        <taxon>Trifolieae</taxon>
        <taxon>Trifolium</taxon>
    </lineage>
</organism>
<name>A0A392W6A9_9FABA</name>
<feature type="non-terminal residue" evidence="1">
    <location>
        <position position="16"/>
    </location>
</feature>
<evidence type="ECO:0000313" key="1">
    <source>
        <dbReference type="EMBL" id="MCI94701.1"/>
    </source>
</evidence>
<evidence type="ECO:0000313" key="2">
    <source>
        <dbReference type="Proteomes" id="UP000265520"/>
    </source>
</evidence>
<dbReference type="EMBL" id="LXQA011363876">
    <property type="protein sequence ID" value="MCI94701.1"/>
    <property type="molecule type" value="Genomic_DNA"/>
</dbReference>
<protein>
    <submittedName>
        <fullName evidence="1">Uncharacterized protein</fullName>
    </submittedName>
</protein>
<dbReference type="Proteomes" id="UP000265520">
    <property type="component" value="Unassembled WGS sequence"/>
</dbReference>
<proteinExistence type="predicted"/>
<comment type="caution">
    <text evidence="1">The sequence shown here is derived from an EMBL/GenBank/DDBJ whole genome shotgun (WGS) entry which is preliminary data.</text>
</comment>
<keyword evidence="2" id="KW-1185">Reference proteome</keyword>
<sequence>MVAGRQKAKESDGQSE</sequence>
<reference evidence="1 2" key="1">
    <citation type="journal article" date="2018" name="Front. Plant Sci.">
        <title>Red Clover (Trifolium pratense) and Zigzag Clover (T. medium) - A Picture of Genomic Similarities and Differences.</title>
        <authorList>
            <person name="Dluhosova J."/>
            <person name="Istvanek J."/>
            <person name="Nedelnik J."/>
            <person name="Repkova J."/>
        </authorList>
    </citation>
    <scope>NUCLEOTIDE SEQUENCE [LARGE SCALE GENOMIC DNA]</scope>
    <source>
        <strain evidence="2">cv. 10/8</strain>
        <tissue evidence="1">Leaf</tissue>
    </source>
</reference>
<dbReference type="AlphaFoldDB" id="A0A392W6A9"/>